<keyword evidence="2" id="KW-0808">Transferase</keyword>
<dbReference type="GO" id="GO:0005789">
    <property type="term" value="C:endoplasmic reticulum membrane"/>
    <property type="evidence" value="ECO:0007669"/>
    <property type="project" value="UniProtKB-SubCell"/>
</dbReference>
<dbReference type="PANTHER" id="PTHR10408:SF9">
    <property type="entry name" value="STEROL O-ACYLTRANSFERASE 2-RELATED"/>
    <property type="match status" value="1"/>
</dbReference>
<dbReference type="PANTHER" id="PTHR10408">
    <property type="entry name" value="STEROL O-ACYLTRANSFERASE"/>
    <property type="match status" value="1"/>
</dbReference>
<organism evidence="7 8">
    <name type="scientific">Reticulomyxa filosa</name>
    <dbReference type="NCBI Taxonomy" id="46433"/>
    <lineage>
        <taxon>Eukaryota</taxon>
        <taxon>Sar</taxon>
        <taxon>Rhizaria</taxon>
        <taxon>Retaria</taxon>
        <taxon>Foraminifera</taxon>
        <taxon>Monothalamids</taxon>
        <taxon>Reticulomyxidae</taxon>
        <taxon>Reticulomyxa</taxon>
    </lineage>
</organism>
<accession>X6MRW4</accession>
<feature type="transmembrane region" description="Helical" evidence="5">
    <location>
        <begin position="120"/>
        <end position="137"/>
    </location>
</feature>
<keyword evidence="5" id="KW-0812">Transmembrane</keyword>
<evidence type="ECO:0000313" key="7">
    <source>
        <dbReference type="EMBL" id="ETO16569.1"/>
    </source>
</evidence>
<feature type="signal peptide" evidence="6">
    <location>
        <begin position="1"/>
        <end position="20"/>
    </location>
</feature>
<evidence type="ECO:0000256" key="2">
    <source>
        <dbReference type="ARBA" id="ARBA00022679"/>
    </source>
</evidence>
<comment type="caution">
    <text evidence="7">The sequence shown here is derived from an EMBL/GenBank/DDBJ whole genome shotgun (WGS) entry which is preliminary data.</text>
</comment>
<dbReference type="InterPro" id="IPR014371">
    <property type="entry name" value="Oat_ACAT_DAG_ARE"/>
</dbReference>
<proteinExistence type="predicted"/>
<keyword evidence="5" id="KW-1133">Transmembrane helix</keyword>
<evidence type="ECO:0000256" key="6">
    <source>
        <dbReference type="SAM" id="SignalP"/>
    </source>
</evidence>
<feature type="chain" id="PRO_5004975597" evidence="6">
    <location>
        <begin position="21"/>
        <end position="319"/>
    </location>
</feature>
<feature type="transmembrane region" description="Helical" evidence="5">
    <location>
        <begin position="81"/>
        <end position="99"/>
    </location>
</feature>
<evidence type="ECO:0000256" key="1">
    <source>
        <dbReference type="ARBA" id="ARBA00004477"/>
    </source>
</evidence>
<gene>
    <name evidence="7" type="ORF">RFI_20771</name>
</gene>
<evidence type="ECO:0000313" key="8">
    <source>
        <dbReference type="Proteomes" id="UP000023152"/>
    </source>
</evidence>
<protein>
    <submittedName>
        <fullName evidence="7">Uncharacterized protein</fullName>
    </submittedName>
</protein>
<keyword evidence="3" id="KW-0256">Endoplasmic reticulum</keyword>
<evidence type="ECO:0000256" key="4">
    <source>
        <dbReference type="ARBA" id="ARBA00023315"/>
    </source>
</evidence>
<dbReference type="Proteomes" id="UP000023152">
    <property type="component" value="Unassembled WGS sequence"/>
</dbReference>
<dbReference type="EMBL" id="ASPP01018091">
    <property type="protein sequence ID" value="ETO16569.1"/>
    <property type="molecule type" value="Genomic_DNA"/>
</dbReference>
<dbReference type="GO" id="GO:0008374">
    <property type="term" value="F:O-acyltransferase activity"/>
    <property type="evidence" value="ECO:0007669"/>
    <property type="project" value="InterPro"/>
</dbReference>
<keyword evidence="4" id="KW-0012">Acyltransferase</keyword>
<evidence type="ECO:0000256" key="5">
    <source>
        <dbReference type="SAM" id="Phobius"/>
    </source>
</evidence>
<reference evidence="7 8" key="1">
    <citation type="journal article" date="2013" name="Curr. Biol.">
        <title>The Genome of the Foraminiferan Reticulomyxa filosa.</title>
        <authorList>
            <person name="Glockner G."/>
            <person name="Hulsmann N."/>
            <person name="Schleicher M."/>
            <person name="Noegel A.A."/>
            <person name="Eichinger L."/>
            <person name="Gallinger C."/>
            <person name="Pawlowski J."/>
            <person name="Sierra R."/>
            <person name="Euteneuer U."/>
            <person name="Pillet L."/>
            <person name="Moustafa A."/>
            <person name="Platzer M."/>
            <person name="Groth M."/>
            <person name="Szafranski K."/>
            <person name="Schliwa M."/>
        </authorList>
    </citation>
    <scope>NUCLEOTIDE SEQUENCE [LARGE SCALE GENOMIC DNA]</scope>
</reference>
<keyword evidence="5" id="KW-0472">Membrane</keyword>
<name>X6MRW4_RETFI</name>
<dbReference type="AlphaFoldDB" id="X6MRW4"/>
<keyword evidence="6" id="KW-0732">Signal</keyword>
<comment type="subcellular location">
    <subcellularLocation>
        <location evidence="1">Endoplasmic reticulum membrane</location>
        <topology evidence="1">Multi-pass membrane protein</topology>
    </subcellularLocation>
</comment>
<evidence type="ECO:0000256" key="3">
    <source>
        <dbReference type="ARBA" id="ARBA00022824"/>
    </source>
</evidence>
<sequence>MVLIILGILALVSFVTKSTTEAGVQIKNKEGQKEVFKKQVPALYYIHRASILDTSMEIVIPWKYNIQRSDDSIKNSVFRGWYNFLWLSTLCFILSHFLSNYRSNGYVIFQTAFFKSLFPYVHELVVVFLPVYCWSFWAFFLQKLMIANIFGRKCTRTIIHIFQHILQTILIFGFEKKKIDSPRYMLHTHVYSICTKEFTKGCEIKTNKKTITIITKGVGIFIYSECTHWPFSQKLALLLETMCLYMKMHSYLLSNHDLYTMKEDNIRQQKKDQQSDDNDVKPLTLEDCDHLTDAEVKEELLKRGCLFCFLIAKFANTYR</sequence>
<keyword evidence="8" id="KW-1185">Reference proteome</keyword>